<reference evidence="3" key="1">
    <citation type="submission" date="2020-04" db="EMBL/GenBank/DDBJ databases">
        <authorList>
            <person name="Zhang T."/>
        </authorList>
    </citation>
    <scope>NUCLEOTIDE SEQUENCE</scope>
    <source>
        <strain evidence="3">HKST-UBA01</strain>
    </source>
</reference>
<dbReference type="Gene3D" id="1.10.720.180">
    <property type="match status" value="1"/>
</dbReference>
<dbReference type="InterPro" id="IPR036280">
    <property type="entry name" value="Multihaem_cyt_sf"/>
</dbReference>
<comment type="caution">
    <text evidence="3">The sequence shown here is derived from an EMBL/GenBank/DDBJ whole genome shotgun (WGS) entry which is preliminary data.</text>
</comment>
<dbReference type="Pfam" id="PF09699">
    <property type="entry name" value="Paired_CXXCH_1"/>
    <property type="match status" value="5"/>
</dbReference>
<proteinExistence type="predicted"/>
<dbReference type="GO" id="GO:0016491">
    <property type="term" value="F:oxidoreductase activity"/>
    <property type="evidence" value="ECO:0007669"/>
    <property type="project" value="TreeGrafter"/>
</dbReference>
<feature type="domain" description="Doubled CXXCH motif" evidence="2">
    <location>
        <begin position="240"/>
        <end position="278"/>
    </location>
</feature>
<protein>
    <recommendedName>
        <fullName evidence="2">Doubled CXXCH motif domain-containing protein</fullName>
    </recommendedName>
</protein>
<feature type="non-terminal residue" evidence="3">
    <location>
        <position position="316"/>
    </location>
</feature>
<dbReference type="PANTHER" id="PTHR35038:SF6">
    <property type="entry name" value="SURFACE LOCALIZED DECAHEME CYTOCHROME C LIPOPROTEIN"/>
    <property type="match status" value="1"/>
</dbReference>
<dbReference type="InterPro" id="IPR010177">
    <property type="entry name" value="Paired_CXXCH_1"/>
</dbReference>
<accession>A0A956RR27</accession>
<feature type="domain" description="Doubled CXXCH motif" evidence="2">
    <location>
        <begin position="165"/>
        <end position="203"/>
    </location>
</feature>
<evidence type="ECO:0000259" key="2">
    <source>
        <dbReference type="Pfam" id="PF09699"/>
    </source>
</evidence>
<evidence type="ECO:0000313" key="4">
    <source>
        <dbReference type="Proteomes" id="UP000697710"/>
    </source>
</evidence>
<name>A0A956RR27_UNCEI</name>
<dbReference type="InterPro" id="IPR051829">
    <property type="entry name" value="Multiheme_Cytochr_ET"/>
</dbReference>
<feature type="domain" description="Doubled CXXCH motif" evidence="2">
    <location>
        <begin position="69"/>
        <end position="106"/>
    </location>
</feature>
<dbReference type="EMBL" id="JAGQHR010001106">
    <property type="protein sequence ID" value="MCA9730316.1"/>
    <property type="molecule type" value="Genomic_DNA"/>
</dbReference>
<dbReference type="Proteomes" id="UP000697710">
    <property type="component" value="Unassembled WGS sequence"/>
</dbReference>
<feature type="domain" description="Doubled CXXCH motif" evidence="2">
    <location>
        <begin position="214"/>
        <end position="238"/>
    </location>
</feature>
<feature type="domain" description="Doubled CXXCH motif" evidence="2">
    <location>
        <begin position="117"/>
        <end position="154"/>
    </location>
</feature>
<dbReference type="PANTHER" id="PTHR35038">
    <property type="entry name" value="DISSIMILATORY SULFITE REDUCTASE SIRA"/>
    <property type="match status" value="1"/>
</dbReference>
<evidence type="ECO:0000256" key="1">
    <source>
        <dbReference type="ARBA" id="ARBA00022729"/>
    </source>
</evidence>
<reference evidence="3" key="2">
    <citation type="journal article" date="2021" name="Microbiome">
        <title>Successional dynamics and alternative stable states in a saline activated sludge microbial community over 9 years.</title>
        <authorList>
            <person name="Wang Y."/>
            <person name="Ye J."/>
            <person name="Ju F."/>
            <person name="Liu L."/>
            <person name="Boyd J.A."/>
            <person name="Deng Y."/>
            <person name="Parks D.H."/>
            <person name="Jiang X."/>
            <person name="Yin X."/>
            <person name="Woodcroft B.J."/>
            <person name="Tyson G.W."/>
            <person name="Hugenholtz P."/>
            <person name="Polz M.F."/>
            <person name="Zhang T."/>
        </authorList>
    </citation>
    <scope>NUCLEOTIDE SEQUENCE</scope>
    <source>
        <strain evidence="3">HKST-UBA01</strain>
    </source>
</reference>
<gene>
    <name evidence="3" type="ORF">KC729_21725</name>
</gene>
<sequence length="316" mass="34305">MSPRTLRPAARSVWAILLLVVMIFGALGTVRAEDEDEDEAGGVPPVDQPAACFGCHSNIEAANQMPHVHAAFEDGECSNCHNPHASRHAALLQEEVGDLCTSCHDTIADEMRKPVPHPPVEQGDCTQCHEPHAGKQDYLLVERTGPLCATCHAVSEQWTSQADVHDPVRKGQCYRCHEVHGSSNEHLLTAVVPDVCQQCHAKDPKVERAHPEKAIRESDCTACHDPHASDAPHLLRKNQHAPFAGGDCKACHSSTMGPSAFALEASVQQVCSGCHWEAKSFAEKKYHHNLDDAQSCVNCHEPHAANGEHLLSGDQV</sequence>
<evidence type="ECO:0000313" key="3">
    <source>
        <dbReference type="EMBL" id="MCA9730316.1"/>
    </source>
</evidence>
<dbReference type="AlphaFoldDB" id="A0A956RR27"/>
<dbReference type="Gene3D" id="3.90.10.10">
    <property type="entry name" value="Cytochrome C3"/>
    <property type="match status" value="2"/>
</dbReference>
<dbReference type="SUPFAM" id="SSF48695">
    <property type="entry name" value="Multiheme cytochromes"/>
    <property type="match status" value="1"/>
</dbReference>
<organism evidence="3 4">
    <name type="scientific">Eiseniibacteriota bacterium</name>
    <dbReference type="NCBI Taxonomy" id="2212470"/>
    <lineage>
        <taxon>Bacteria</taxon>
        <taxon>Candidatus Eiseniibacteriota</taxon>
    </lineage>
</organism>
<keyword evidence="1" id="KW-0732">Signal</keyword>
<dbReference type="NCBIfam" id="TIGR01905">
    <property type="entry name" value="paired_CXXCH_1"/>
    <property type="match status" value="5"/>
</dbReference>